<gene>
    <name evidence="2" type="ORF">GWK08_11595</name>
</gene>
<keyword evidence="3" id="KW-1185">Reference proteome</keyword>
<name>A0A6P0UM40_9FLAO</name>
<reference evidence="2 3" key="1">
    <citation type="submission" date="2020-01" db="EMBL/GenBank/DDBJ databases">
        <title>Leptobacterium flavescens.</title>
        <authorList>
            <person name="Wang G."/>
        </authorList>
    </citation>
    <scope>NUCLEOTIDE SEQUENCE [LARGE SCALE GENOMIC DNA]</scope>
    <source>
        <strain evidence="2 3">KCTC 22160</strain>
    </source>
</reference>
<dbReference type="RefSeq" id="WP_163607352.1">
    <property type="nucleotide sequence ID" value="NZ_JAABOO010000002.1"/>
</dbReference>
<dbReference type="Proteomes" id="UP000468581">
    <property type="component" value="Unassembled WGS sequence"/>
</dbReference>
<organism evidence="2 3">
    <name type="scientific">Leptobacterium flavescens</name>
    <dbReference type="NCBI Taxonomy" id="472055"/>
    <lineage>
        <taxon>Bacteria</taxon>
        <taxon>Pseudomonadati</taxon>
        <taxon>Bacteroidota</taxon>
        <taxon>Flavobacteriia</taxon>
        <taxon>Flavobacteriales</taxon>
        <taxon>Flavobacteriaceae</taxon>
        <taxon>Leptobacterium</taxon>
    </lineage>
</organism>
<keyword evidence="1" id="KW-1133">Transmembrane helix</keyword>
<proteinExistence type="predicted"/>
<dbReference type="EMBL" id="JAABOO010000002">
    <property type="protein sequence ID" value="NER14087.1"/>
    <property type="molecule type" value="Genomic_DNA"/>
</dbReference>
<feature type="transmembrane region" description="Helical" evidence="1">
    <location>
        <begin position="125"/>
        <end position="145"/>
    </location>
</feature>
<evidence type="ECO:0008006" key="4">
    <source>
        <dbReference type="Google" id="ProtNLM"/>
    </source>
</evidence>
<evidence type="ECO:0000256" key="1">
    <source>
        <dbReference type="SAM" id="Phobius"/>
    </source>
</evidence>
<feature type="transmembrane region" description="Helical" evidence="1">
    <location>
        <begin position="165"/>
        <end position="196"/>
    </location>
</feature>
<keyword evidence="1" id="KW-0812">Transmembrane</keyword>
<protein>
    <recommendedName>
        <fullName evidence="4">Beta-carotene 15,15'-monooxygenase</fullName>
    </recommendedName>
</protein>
<accession>A0A6P0UM40</accession>
<evidence type="ECO:0000313" key="3">
    <source>
        <dbReference type="Proteomes" id="UP000468581"/>
    </source>
</evidence>
<comment type="caution">
    <text evidence="2">The sequence shown here is derived from an EMBL/GenBank/DDBJ whole genome shotgun (WGS) entry which is preliminary data.</text>
</comment>
<feature type="transmembrane region" description="Helical" evidence="1">
    <location>
        <begin position="37"/>
        <end position="58"/>
    </location>
</feature>
<keyword evidence="1" id="KW-0472">Membrane</keyword>
<sequence>MDELELLKKNWQNSDQSMPKLTYDEIYKMIWKRSSSIVKWIFYISIIELVLGVIIFIFTADKKYWAEMEAYNMKGITIAIYIITYAVAGYFVYRFYMNYREISVIDNTKTLMNNIFRTRKTVRRYIAIALGLTAIYGSILSVSMLKSENFMNAIRDELNQDLTSSQWIIIIILSIIIVMISTLVIWLIYQLIYGILLRRLRKNYKELQKMEV</sequence>
<dbReference type="AlphaFoldDB" id="A0A6P0UM40"/>
<feature type="transmembrane region" description="Helical" evidence="1">
    <location>
        <begin position="78"/>
        <end position="96"/>
    </location>
</feature>
<evidence type="ECO:0000313" key="2">
    <source>
        <dbReference type="EMBL" id="NER14087.1"/>
    </source>
</evidence>